<gene>
    <name evidence="4" type="ORF">ENP88_06900</name>
</gene>
<organism evidence="4">
    <name type="scientific">Archaeoglobus fulgidus</name>
    <dbReference type="NCBI Taxonomy" id="2234"/>
    <lineage>
        <taxon>Archaea</taxon>
        <taxon>Methanobacteriati</taxon>
        <taxon>Methanobacteriota</taxon>
        <taxon>Archaeoglobi</taxon>
        <taxon>Archaeoglobales</taxon>
        <taxon>Archaeoglobaceae</taxon>
        <taxon>Archaeoglobus</taxon>
    </lineage>
</organism>
<evidence type="ECO:0000256" key="2">
    <source>
        <dbReference type="ARBA" id="ARBA00023239"/>
    </source>
</evidence>
<evidence type="ECO:0000256" key="3">
    <source>
        <dbReference type="ARBA" id="ARBA00023300"/>
    </source>
</evidence>
<accession>A0A7J2TKF2</accession>
<dbReference type="GO" id="GO:0006099">
    <property type="term" value="P:tricarboxylic acid cycle"/>
    <property type="evidence" value="ECO:0007669"/>
    <property type="project" value="InterPro"/>
</dbReference>
<dbReference type="GO" id="GO:0015977">
    <property type="term" value="P:carbon fixation"/>
    <property type="evidence" value="ECO:0007669"/>
    <property type="project" value="UniProtKB-KW"/>
</dbReference>
<comment type="caution">
    <text evidence="4">The sequence shown here is derived from an EMBL/GenBank/DDBJ whole genome shotgun (WGS) entry which is preliminary data.</text>
</comment>
<dbReference type="AlphaFoldDB" id="A0A7J2TKF2"/>
<protein>
    <recommendedName>
        <fullName evidence="5">Phosphoenolpyruvate carboxylase</fullName>
    </recommendedName>
</protein>
<dbReference type="EMBL" id="DSLA01000106">
    <property type="protein sequence ID" value="HEH35848.1"/>
    <property type="molecule type" value="Genomic_DNA"/>
</dbReference>
<name>A0A7J2TKF2_ARCFL</name>
<evidence type="ECO:0000256" key="1">
    <source>
        <dbReference type="ARBA" id="ARBA00022842"/>
    </source>
</evidence>
<sequence length="167" mass="19696">MSRGARASENYRKTIAKYLDSLIKYSSYIQSTRDRIEWREYGRTFSLEDKLLSVPRAIVYTATWYTLGIPPTFLDAEFVIESYKSDEIDEILNYMPYLIEEWKYEAQFYEPSVAARRLDETIVKKINEVLDYMAIKPEPIESYRKILELNPVEPHVIALAKIRCFLG</sequence>
<dbReference type="GO" id="GO:0008964">
    <property type="term" value="F:phosphoenolpyruvate carboxylase activity"/>
    <property type="evidence" value="ECO:0007669"/>
    <property type="project" value="InterPro"/>
</dbReference>
<evidence type="ECO:0000313" key="4">
    <source>
        <dbReference type="EMBL" id="HEH35848.1"/>
    </source>
</evidence>
<dbReference type="Pfam" id="PF14010">
    <property type="entry name" value="PEPcase_2"/>
    <property type="match status" value="1"/>
</dbReference>
<evidence type="ECO:0008006" key="5">
    <source>
        <dbReference type="Google" id="ProtNLM"/>
    </source>
</evidence>
<reference evidence="4" key="1">
    <citation type="journal article" date="2020" name="mSystems">
        <title>Genome- and Community-Level Interaction Insights into Carbon Utilization and Element Cycling Functions of Hydrothermarchaeota in Hydrothermal Sediment.</title>
        <authorList>
            <person name="Zhou Z."/>
            <person name="Liu Y."/>
            <person name="Xu W."/>
            <person name="Pan J."/>
            <person name="Luo Z.H."/>
            <person name="Li M."/>
        </authorList>
    </citation>
    <scope>NUCLEOTIDE SEQUENCE [LARGE SCALE GENOMIC DNA]</scope>
    <source>
        <strain evidence="4">SpSt-26</strain>
    </source>
</reference>
<proteinExistence type="predicted"/>
<dbReference type="InterPro" id="IPR007566">
    <property type="entry name" value="PEP_COase_arc-type"/>
</dbReference>
<keyword evidence="1" id="KW-0460">Magnesium</keyword>
<keyword evidence="2" id="KW-0456">Lyase</keyword>
<keyword evidence="3" id="KW-0120">Carbon dioxide fixation</keyword>